<keyword evidence="4 7" id="KW-0812">Transmembrane</keyword>
<dbReference type="InterPro" id="IPR050366">
    <property type="entry name" value="BP-dependent_transpt_permease"/>
</dbReference>
<comment type="subcellular location">
    <subcellularLocation>
        <location evidence="1 7">Cell membrane</location>
        <topology evidence="1 7">Multi-pass membrane protein</topology>
    </subcellularLocation>
</comment>
<keyword evidence="5 7" id="KW-1133">Transmembrane helix</keyword>
<keyword evidence="3" id="KW-1003">Cell membrane</keyword>
<evidence type="ECO:0000259" key="8">
    <source>
        <dbReference type="PROSITE" id="PS50928"/>
    </source>
</evidence>
<feature type="transmembrane region" description="Helical" evidence="7">
    <location>
        <begin position="292"/>
        <end position="310"/>
    </location>
</feature>
<evidence type="ECO:0000256" key="1">
    <source>
        <dbReference type="ARBA" id="ARBA00004651"/>
    </source>
</evidence>
<evidence type="ECO:0000256" key="6">
    <source>
        <dbReference type="ARBA" id="ARBA00023136"/>
    </source>
</evidence>
<comment type="caution">
    <text evidence="9">The sequence shown here is derived from an EMBL/GenBank/DDBJ whole genome shotgun (WGS) entry which is preliminary data.</text>
</comment>
<dbReference type="RefSeq" id="WP_098504527.1">
    <property type="nucleotide sequence ID" value="NZ_PDJQ01000001.1"/>
</dbReference>
<dbReference type="InterPro" id="IPR000515">
    <property type="entry name" value="MetI-like"/>
</dbReference>
<keyword evidence="10" id="KW-1185">Reference proteome</keyword>
<evidence type="ECO:0000256" key="4">
    <source>
        <dbReference type="ARBA" id="ARBA00022692"/>
    </source>
</evidence>
<keyword evidence="2 7" id="KW-0813">Transport</keyword>
<name>A0A2A9HGP7_TEPT2</name>
<proteinExistence type="inferred from homology"/>
<feature type="transmembrane region" description="Helical" evidence="7">
    <location>
        <begin position="177"/>
        <end position="196"/>
    </location>
</feature>
<dbReference type="Gene3D" id="1.10.3720.10">
    <property type="entry name" value="MetI-like"/>
    <property type="match status" value="1"/>
</dbReference>
<evidence type="ECO:0000313" key="10">
    <source>
        <dbReference type="Proteomes" id="UP000223071"/>
    </source>
</evidence>
<dbReference type="GO" id="GO:0055085">
    <property type="term" value="P:transmembrane transport"/>
    <property type="evidence" value="ECO:0007669"/>
    <property type="project" value="InterPro"/>
</dbReference>
<protein>
    <submittedName>
        <fullName evidence="9">Peptide/nickel transport system permease protein/oligopeptide transport system permease protein</fullName>
    </submittedName>
</protein>
<feature type="domain" description="ABC transmembrane type-1" evidence="8">
    <location>
        <begin position="101"/>
        <end position="311"/>
    </location>
</feature>
<reference evidence="9 10" key="1">
    <citation type="submission" date="2017-09" db="EMBL/GenBank/DDBJ databases">
        <title>Sequencing the genomes of two abundant thermophiles in Great Basin hot springs: Thermocrinis jamiesonii and novel Chloroflexi Thermoflexus hugenholtzii.</title>
        <authorList>
            <person name="Hedlund B."/>
        </authorList>
    </citation>
    <scope>NUCLEOTIDE SEQUENCE [LARGE SCALE GENOMIC DNA]</scope>
    <source>
        <strain evidence="9 10">G233</strain>
    </source>
</reference>
<dbReference type="PANTHER" id="PTHR43386">
    <property type="entry name" value="OLIGOPEPTIDE TRANSPORT SYSTEM PERMEASE PROTEIN APPC"/>
    <property type="match status" value="1"/>
</dbReference>
<organism evidence="9 10">
    <name type="scientific">Tepidiforma thermophila (strain KCTC 52669 / CGMCC 1.13589 / G233)</name>
    <dbReference type="NCBI Taxonomy" id="2761530"/>
    <lineage>
        <taxon>Bacteria</taxon>
        <taxon>Bacillati</taxon>
        <taxon>Chloroflexota</taxon>
        <taxon>Tepidiformia</taxon>
        <taxon>Tepidiformales</taxon>
        <taxon>Tepidiformaceae</taxon>
        <taxon>Tepidiforma</taxon>
    </lineage>
</organism>
<feature type="transmembrane region" description="Helical" evidence="7">
    <location>
        <begin position="100"/>
        <end position="124"/>
    </location>
</feature>
<dbReference type="InterPro" id="IPR025966">
    <property type="entry name" value="OppC_N"/>
</dbReference>
<evidence type="ECO:0000256" key="3">
    <source>
        <dbReference type="ARBA" id="ARBA00022475"/>
    </source>
</evidence>
<dbReference type="Pfam" id="PF00528">
    <property type="entry name" value="BPD_transp_1"/>
    <property type="match status" value="1"/>
</dbReference>
<dbReference type="InterPro" id="IPR035906">
    <property type="entry name" value="MetI-like_sf"/>
</dbReference>
<dbReference type="CDD" id="cd06261">
    <property type="entry name" value="TM_PBP2"/>
    <property type="match status" value="1"/>
</dbReference>
<evidence type="ECO:0000256" key="2">
    <source>
        <dbReference type="ARBA" id="ARBA00022448"/>
    </source>
</evidence>
<evidence type="ECO:0000313" key="9">
    <source>
        <dbReference type="EMBL" id="PFG75194.1"/>
    </source>
</evidence>
<feature type="transmembrane region" description="Helical" evidence="7">
    <location>
        <begin position="136"/>
        <end position="157"/>
    </location>
</feature>
<feature type="transmembrane region" description="Helical" evidence="7">
    <location>
        <begin position="233"/>
        <end position="253"/>
    </location>
</feature>
<comment type="similarity">
    <text evidence="7">Belongs to the binding-protein-dependent transport system permease family.</text>
</comment>
<accession>A0A2A9HGP7</accession>
<dbReference type="AlphaFoldDB" id="A0A2A9HGP7"/>
<evidence type="ECO:0000256" key="5">
    <source>
        <dbReference type="ARBA" id="ARBA00022989"/>
    </source>
</evidence>
<dbReference type="SUPFAM" id="SSF161098">
    <property type="entry name" value="MetI-like"/>
    <property type="match status" value="1"/>
</dbReference>
<feature type="transmembrane region" description="Helical" evidence="7">
    <location>
        <begin position="33"/>
        <end position="55"/>
    </location>
</feature>
<sequence>MSTAIAADPLAVEARAAASPRRRFFRQLLRKKLAMLAIVYLAIFYTCGIFAPLIAPHDPYQQNLVPGATRQGPSAEHWLGTDALGRDLASRVIYAARTTVVFTVVVLISGSLVLGLGLGLLAGYRGGWVDTLIMRVGEVLAGLPTLLLMLAITAAFRTRINDVAFWLQDNTFLGSDARTFVKFAIIVFATVPFAWIGTSRIVRSQALAIREETYVLAAEAMGASSWRIITRHILPGVLPLFVVGVSAGMAGTAGAEVTLSFLGLGIDPPTASFGSLIAAGAGPQTFERYPHLLLAPAIPVTLFFFAWNLLGDALVDLLEPRTQAVR</sequence>
<evidence type="ECO:0000256" key="7">
    <source>
        <dbReference type="RuleBase" id="RU363032"/>
    </source>
</evidence>
<dbReference type="EMBL" id="PDJQ01000001">
    <property type="protein sequence ID" value="PFG75194.1"/>
    <property type="molecule type" value="Genomic_DNA"/>
</dbReference>
<keyword evidence="6 7" id="KW-0472">Membrane</keyword>
<dbReference type="GO" id="GO:0005886">
    <property type="term" value="C:plasma membrane"/>
    <property type="evidence" value="ECO:0007669"/>
    <property type="project" value="UniProtKB-SubCell"/>
</dbReference>
<dbReference type="Proteomes" id="UP000223071">
    <property type="component" value="Unassembled WGS sequence"/>
</dbReference>
<dbReference type="PROSITE" id="PS50928">
    <property type="entry name" value="ABC_TM1"/>
    <property type="match status" value="1"/>
</dbReference>
<dbReference type="Pfam" id="PF12911">
    <property type="entry name" value="OppC_N"/>
    <property type="match status" value="1"/>
</dbReference>
<gene>
    <name evidence="9" type="ORF">A9A59_2460</name>
</gene>
<dbReference type="PANTHER" id="PTHR43386:SF1">
    <property type="entry name" value="D,D-DIPEPTIDE TRANSPORT SYSTEM PERMEASE PROTEIN DDPC-RELATED"/>
    <property type="match status" value="1"/>
</dbReference>